<organism evidence="1">
    <name type="scientific">Anguilla anguilla</name>
    <name type="common">European freshwater eel</name>
    <name type="synonym">Muraena anguilla</name>
    <dbReference type="NCBI Taxonomy" id="7936"/>
    <lineage>
        <taxon>Eukaryota</taxon>
        <taxon>Metazoa</taxon>
        <taxon>Chordata</taxon>
        <taxon>Craniata</taxon>
        <taxon>Vertebrata</taxon>
        <taxon>Euteleostomi</taxon>
        <taxon>Actinopterygii</taxon>
        <taxon>Neopterygii</taxon>
        <taxon>Teleostei</taxon>
        <taxon>Anguilliformes</taxon>
        <taxon>Anguillidae</taxon>
        <taxon>Anguilla</taxon>
    </lineage>
</organism>
<dbReference type="EMBL" id="GBXM01038703">
    <property type="protein sequence ID" value="JAH69874.1"/>
    <property type="molecule type" value="Transcribed_RNA"/>
</dbReference>
<accession>A0A0E9UVH6</accession>
<sequence>MDKKQTKWLLLGNGQATSTSEMVQNL</sequence>
<name>A0A0E9UVH6_ANGAN</name>
<proteinExistence type="predicted"/>
<reference evidence="1" key="1">
    <citation type="submission" date="2014-11" db="EMBL/GenBank/DDBJ databases">
        <authorList>
            <person name="Amaro Gonzalez C."/>
        </authorList>
    </citation>
    <scope>NUCLEOTIDE SEQUENCE</scope>
</reference>
<evidence type="ECO:0000313" key="1">
    <source>
        <dbReference type="EMBL" id="JAH69874.1"/>
    </source>
</evidence>
<reference evidence="1" key="2">
    <citation type="journal article" date="2015" name="Fish Shellfish Immunol.">
        <title>Early steps in the European eel (Anguilla anguilla)-Vibrio vulnificus interaction in the gills: Role of the RtxA13 toxin.</title>
        <authorList>
            <person name="Callol A."/>
            <person name="Pajuelo D."/>
            <person name="Ebbesson L."/>
            <person name="Teles M."/>
            <person name="MacKenzie S."/>
            <person name="Amaro C."/>
        </authorList>
    </citation>
    <scope>NUCLEOTIDE SEQUENCE</scope>
</reference>
<protein>
    <submittedName>
        <fullName evidence="1">Uncharacterized protein</fullName>
    </submittedName>
</protein>
<dbReference type="AlphaFoldDB" id="A0A0E9UVH6"/>